<reference evidence="2 3" key="1">
    <citation type="submission" date="2024-01" db="EMBL/GenBank/DDBJ databases">
        <title>Genome assemblies of Stephania.</title>
        <authorList>
            <person name="Yang L."/>
        </authorList>
    </citation>
    <scope>NUCLEOTIDE SEQUENCE [LARGE SCALE GENOMIC DNA]</scope>
    <source>
        <strain evidence="2">QJT</strain>
        <tissue evidence="2">Leaf</tissue>
    </source>
</reference>
<feature type="region of interest" description="Disordered" evidence="1">
    <location>
        <begin position="84"/>
        <end position="167"/>
    </location>
</feature>
<protein>
    <submittedName>
        <fullName evidence="2">Uncharacterized protein</fullName>
    </submittedName>
</protein>
<evidence type="ECO:0000313" key="2">
    <source>
        <dbReference type="EMBL" id="KAK9110359.1"/>
    </source>
</evidence>
<gene>
    <name evidence="2" type="ORF">Sjap_018419</name>
</gene>
<dbReference type="AlphaFoldDB" id="A0AAP0I7Y4"/>
<proteinExistence type="predicted"/>
<name>A0AAP0I7Y4_9MAGN</name>
<organism evidence="2 3">
    <name type="scientific">Stephania japonica</name>
    <dbReference type="NCBI Taxonomy" id="461633"/>
    <lineage>
        <taxon>Eukaryota</taxon>
        <taxon>Viridiplantae</taxon>
        <taxon>Streptophyta</taxon>
        <taxon>Embryophyta</taxon>
        <taxon>Tracheophyta</taxon>
        <taxon>Spermatophyta</taxon>
        <taxon>Magnoliopsida</taxon>
        <taxon>Ranunculales</taxon>
        <taxon>Menispermaceae</taxon>
        <taxon>Menispermoideae</taxon>
        <taxon>Cissampelideae</taxon>
        <taxon>Stephania</taxon>
    </lineage>
</organism>
<evidence type="ECO:0000256" key="1">
    <source>
        <dbReference type="SAM" id="MobiDB-lite"/>
    </source>
</evidence>
<sequence>MHIPMSQEYKRSPCRGPDVALSKVGPVVESLGVRVCASDEAVEGLEHFNLSFYYCRDILGGVRAPPLVGAVEGRTPLHATALLPSLQRRPHLRDPSGWSEGRRPPASRRGGGSGGGEVVETTPFPPSSSQPIVVRLPSGAPPAVSGGGDWNAAPPHAVVPPRLHHLP</sequence>
<accession>A0AAP0I7Y4</accession>
<keyword evidence="3" id="KW-1185">Reference proteome</keyword>
<evidence type="ECO:0000313" key="3">
    <source>
        <dbReference type="Proteomes" id="UP001417504"/>
    </source>
</evidence>
<comment type="caution">
    <text evidence="2">The sequence shown here is derived from an EMBL/GenBank/DDBJ whole genome shotgun (WGS) entry which is preliminary data.</text>
</comment>
<dbReference type="EMBL" id="JBBNAE010000007">
    <property type="protein sequence ID" value="KAK9110359.1"/>
    <property type="molecule type" value="Genomic_DNA"/>
</dbReference>
<dbReference type="Proteomes" id="UP001417504">
    <property type="component" value="Unassembled WGS sequence"/>
</dbReference>